<evidence type="ECO:0000313" key="2">
    <source>
        <dbReference type="EMBL" id="EED94853.1"/>
    </source>
</evidence>
<dbReference type="HOGENOM" id="CLU_1177369_0_0_1"/>
<reference evidence="2 3" key="1">
    <citation type="journal article" date="2004" name="Science">
        <title>The genome of the diatom Thalassiosira pseudonana: ecology, evolution, and metabolism.</title>
        <authorList>
            <person name="Armbrust E.V."/>
            <person name="Berges J.A."/>
            <person name="Bowler C."/>
            <person name="Green B.R."/>
            <person name="Martinez D."/>
            <person name="Putnam N.H."/>
            <person name="Zhou S."/>
            <person name="Allen A.E."/>
            <person name="Apt K.E."/>
            <person name="Bechner M."/>
            <person name="Brzezinski M.A."/>
            <person name="Chaal B.K."/>
            <person name="Chiovitti A."/>
            <person name="Davis A.K."/>
            <person name="Demarest M.S."/>
            <person name="Detter J.C."/>
            <person name="Glavina T."/>
            <person name="Goodstein D."/>
            <person name="Hadi M.Z."/>
            <person name="Hellsten U."/>
            <person name="Hildebrand M."/>
            <person name="Jenkins B.D."/>
            <person name="Jurka J."/>
            <person name="Kapitonov V.V."/>
            <person name="Kroger N."/>
            <person name="Lau W.W."/>
            <person name="Lane T.W."/>
            <person name="Larimer F.W."/>
            <person name="Lippmeier J.C."/>
            <person name="Lucas S."/>
            <person name="Medina M."/>
            <person name="Montsant A."/>
            <person name="Obornik M."/>
            <person name="Parker M.S."/>
            <person name="Palenik B."/>
            <person name="Pazour G.J."/>
            <person name="Richardson P.M."/>
            <person name="Rynearson T.A."/>
            <person name="Saito M.A."/>
            <person name="Schwartz D.C."/>
            <person name="Thamatrakoln K."/>
            <person name="Valentin K."/>
            <person name="Vardi A."/>
            <person name="Wilkerson F.P."/>
            <person name="Rokhsar D.S."/>
        </authorList>
    </citation>
    <scope>NUCLEOTIDE SEQUENCE [LARGE SCALE GENOMIC DNA]</scope>
    <source>
        <strain evidence="2 3">CCMP1335</strain>
    </source>
</reference>
<dbReference type="Proteomes" id="UP000001449">
    <property type="component" value="Chromosome 2"/>
</dbReference>
<keyword evidence="3" id="KW-1185">Reference proteome</keyword>
<dbReference type="eggNOG" id="ENOG502SEBZ">
    <property type="taxonomic scope" value="Eukaryota"/>
</dbReference>
<reference evidence="2 3" key="2">
    <citation type="journal article" date="2008" name="Nature">
        <title>The Phaeodactylum genome reveals the evolutionary history of diatom genomes.</title>
        <authorList>
            <person name="Bowler C."/>
            <person name="Allen A.E."/>
            <person name="Badger J.H."/>
            <person name="Grimwood J."/>
            <person name="Jabbari K."/>
            <person name="Kuo A."/>
            <person name="Maheswari U."/>
            <person name="Martens C."/>
            <person name="Maumus F."/>
            <person name="Otillar R.P."/>
            <person name="Rayko E."/>
            <person name="Salamov A."/>
            <person name="Vandepoele K."/>
            <person name="Beszteri B."/>
            <person name="Gruber A."/>
            <person name="Heijde M."/>
            <person name="Katinka M."/>
            <person name="Mock T."/>
            <person name="Valentin K."/>
            <person name="Verret F."/>
            <person name="Berges J.A."/>
            <person name="Brownlee C."/>
            <person name="Cadoret J.P."/>
            <person name="Chiovitti A."/>
            <person name="Choi C.J."/>
            <person name="Coesel S."/>
            <person name="De Martino A."/>
            <person name="Detter J.C."/>
            <person name="Durkin C."/>
            <person name="Falciatore A."/>
            <person name="Fournet J."/>
            <person name="Haruta M."/>
            <person name="Huysman M.J."/>
            <person name="Jenkins B.D."/>
            <person name="Jiroutova K."/>
            <person name="Jorgensen R.E."/>
            <person name="Joubert Y."/>
            <person name="Kaplan A."/>
            <person name="Kroger N."/>
            <person name="Kroth P.G."/>
            <person name="La Roche J."/>
            <person name="Lindquist E."/>
            <person name="Lommer M."/>
            <person name="Martin-Jezequel V."/>
            <person name="Lopez P.J."/>
            <person name="Lucas S."/>
            <person name="Mangogna M."/>
            <person name="McGinnis K."/>
            <person name="Medlin L.K."/>
            <person name="Montsant A."/>
            <person name="Oudot-Le Secq M.P."/>
            <person name="Napoli C."/>
            <person name="Obornik M."/>
            <person name="Parker M.S."/>
            <person name="Petit J.L."/>
            <person name="Porcel B.M."/>
            <person name="Poulsen N."/>
            <person name="Robison M."/>
            <person name="Rychlewski L."/>
            <person name="Rynearson T.A."/>
            <person name="Schmutz J."/>
            <person name="Shapiro H."/>
            <person name="Siaut M."/>
            <person name="Stanley M."/>
            <person name="Sussman M.R."/>
            <person name="Taylor A.R."/>
            <person name="Vardi A."/>
            <person name="von Dassow P."/>
            <person name="Vyverman W."/>
            <person name="Willis A."/>
            <person name="Wyrwicz L.S."/>
            <person name="Rokhsar D.S."/>
            <person name="Weissenbach J."/>
            <person name="Armbrust E.V."/>
            <person name="Green B.R."/>
            <person name="Van de Peer Y."/>
            <person name="Grigoriev I.V."/>
        </authorList>
    </citation>
    <scope>NUCLEOTIDE SEQUENCE [LARGE SCALE GENOMIC DNA]</scope>
    <source>
        <strain evidence="2 3">CCMP1335</strain>
    </source>
</reference>
<feature type="compositionally biased region" description="Basic and acidic residues" evidence="1">
    <location>
        <begin position="189"/>
        <end position="200"/>
    </location>
</feature>
<feature type="region of interest" description="Disordered" evidence="1">
    <location>
        <begin position="169"/>
        <end position="207"/>
    </location>
</feature>
<organism evidence="2 3">
    <name type="scientific">Thalassiosira pseudonana</name>
    <name type="common">Marine diatom</name>
    <name type="synonym">Cyclotella nana</name>
    <dbReference type="NCBI Taxonomy" id="35128"/>
    <lineage>
        <taxon>Eukaryota</taxon>
        <taxon>Sar</taxon>
        <taxon>Stramenopiles</taxon>
        <taxon>Ochrophyta</taxon>
        <taxon>Bacillariophyta</taxon>
        <taxon>Coscinodiscophyceae</taxon>
        <taxon>Thalassiosirophycidae</taxon>
        <taxon>Thalassiosirales</taxon>
        <taxon>Thalassiosiraceae</taxon>
        <taxon>Thalassiosira</taxon>
    </lineage>
</organism>
<dbReference type="GeneID" id="7443070"/>
<proteinExistence type="predicted"/>
<accession>B8BV07</accession>
<evidence type="ECO:0000313" key="3">
    <source>
        <dbReference type="Proteomes" id="UP000001449"/>
    </source>
</evidence>
<dbReference type="InParanoid" id="B8BV07"/>
<dbReference type="EMBL" id="CM000639">
    <property type="protein sequence ID" value="EED94853.1"/>
    <property type="molecule type" value="Genomic_DNA"/>
</dbReference>
<feature type="region of interest" description="Disordered" evidence="1">
    <location>
        <begin position="21"/>
        <end position="63"/>
    </location>
</feature>
<feature type="compositionally biased region" description="Low complexity" evidence="1">
    <location>
        <begin position="22"/>
        <end position="37"/>
    </location>
</feature>
<dbReference type="AlphaFoldDB" id="B8BV07"/>
<evidence type="ECO:0000256" key="1">
    <source>
        <dbReference type="SAM" id="MobiDB-lite"/>
    </source>
</evidence>
<name>B8BV07_THAPS</name>
<dbReference type="OMA" id="VKVTIRY"/>
<gene>
    <name evidence="2" type="ORF">THAPSDRAFT_268314</name>
</gene>
<feature type="region of interest" description="Disordered" evidence="1">
    <location>
        <begin position="222"/>
        <end position="249"/>
    </location>
</feature>
<feature type="compositionally biased region" description="Low complexity" evidence="1">
    <location>
        <begin position="44"/>
        <end position="62"/>
    </location>
</feature>
<dbReference type="KEGG" id="tps:THAPSDRAFT_268314"/>
<dbReference type="RefSeq" id="XP_002287410.1">
    <property type="nucleotide sequence ID" value="XM_002287374.1"/>
</dbReference>
<feature type="compositionally biased region" description="Low complexity" evidence="1">
    <location>
        <begin position="171"/>
        <end position="180"/>
    </location>
</feature>
<dbReference type="PaxDb" id="35128-Thaps268314"/>
<protein>
    <submittedName>
        <fullName evidence="2">Uncharacterized protein</fullName>
    </submittedName>
</protein>
<sequence length="291" mass="31755">MYASQSETSFQRARLAEQLRLSNQVDNDNSVDDNSQVAEREAEAATVESVEDAATATTSTVSPDLSEEAKSLLALEMGEVEPFAPMMTYQKYLTMQEKRVKVTIRYSADAGLRPFYLTVASQIKNTHPDVLLEKRILPPVGSDAGGEQSVFEVVVDGKTVIGKKKTKLLKVRTSSSSSSQRSDEDEDDGSGKKDKHEGTDSHIAGGRSIFVSMEKLEQELIKARKRRRPSTMYKSKEDALRAGSSGDEDGVAVVAGDGLEKVQEQLAGNASGMTEAVLRLERLKAMSTRKS</sequence>